<dbReference type="AlphaFoldDB" id="A0AAV9MRL6"/>
<proteinExistence type="predicted"/>
<evidence type="ECO:0000313" key="2">
    <source>
        <dbReference type="Proteomes" id="UP001358417"/>
    </source>
</evidence>
<reference evidence="1 2" key="1">
    <citation type="submission" date="2023-08" db="EMBL/GenBank/DDBJ databases">
        <title>Black Yeasts Isolated from many extreme environments.</title>
        <authorList>
            <person name="Coleine C."/>
            <person name="Stajich J.E."/>
            <person name="Selbmann L."/>
        </authorList>
    </citation>
    <scope>NUCLEOTIDE SEQUENCE [LARGE SCALE GENOMIC DNA]</scope>
    <source>
        <strain evidence="1 2">CCFEE 5792</strain>
    </source>
</reference>
<dbReference type="Proteomes" id="UP001358417">
    <property type="component" value="Unassembled WGS sequence"/>
</dbReference>
<dbReference type="GeneID" id="89979605"/>
<dbReference type="EMBL" id="JAVRRD010000059">
    <property type="protein sequence ID" value="KAK5043523.1"/>
    <property type="molecule type" value="Genomic_DNA"/>
</dbReference>
<organism evidence="1 2">
    <name type="scientific">Exophiala bonariae</name>
    <dbReference type="NCBI Taxonomy" id="1690606"/>
    <lineage>
        <taxon>Eukaryota</taxon>
        <taxon>Fungi</taxon>
        <taxon>Dikarya</taxon>
        <taxon>Ascomycota</taxon>
        <taxon>Pezizomycotina</taxon>
        <taxon>Eurotiomycetes</taxon>
        <taxon>Chaetothyriomycetidae</taxon>
        <taxon>Chaetothyriales</taxon>
        <taxon>Herpotrichiellaceae</taxon>
        <taxon>Exophiala</taxon>
    </lineage>
</organism>
<evidence type="ECO:0000313" key="1">
    <source>
        <dbReference type="EMBL" id="KAK5043523.1"/>
    </source>
</evidence>
<sequence>MSKQPSPTHASFSETVAMAVTELLRWLNDWLDDFPTGNILTEDAYNSANESGFAFTTSVSSNGGGGLSLGLPPTFVPTISTSTGEYETAGAKNRTGALECPPTSSQDAYILDLIAKAAAIHLHISETRFAQPPN</sequence>
<comment type="caution">
    <text evidence="1">The sequence shown here is derived from an EMBL/GenBank/DDBJ whole genome shotgun (WGS) entry which is preliminary data.</text>
</comment>
<keyword evidence="2" id="KW-1185">Reference proteome</keyword>
<accession>A0AAV9MRL6</accession>
<gene>
    <name evidence="1" type="ORF">LTR84_011454</name>
</gene>
<protein>
    <submittedName>
        <fullName evidence="1">Uncharacterized protein</fullName>
    </submittedName>
</protein>
<dbReference type="RefSeq" id="XP_064699910.1">
    <property type="nucleotide sequence ID" value="XM_064854984.1"/>
</dbReference>
<name>A0AAV9MRL6_9EURO</name>